<accession>A0A0S2HW19</accession>
<dbReference type="PROSITE" id="PS51677">
    <property type="entry name" value="NODB"/>
    <property type="match status" value="1"/>
</dbReference>
<evidence type="ECO:0000313" key="5">
    <source>
        <dbReference type="Proteomes" id="UP000064893"/>
    </source>
</evidence>
<dbReference type="InterPro" id="IPR011330">
    <property type="entry name" value="Glyco_hydro/deAcase_b/a-brl"/>
</dbReference>
<gene>
    <name evidence="4" type="ORF">L21SP5_00556</name>
</gene>
<dbReference type="SUPFAM" id="SSF88713">
    <property type="entry name" value="Glycoside hydrolase/deacetylase"/>
    <property type="match status" value="1"/>
</dbReference>
<feature type="domain" description="NodB homology" evidence="3">
    <location>
        <begin position="96"/>
        <end position="338"/>
    </location>
</feature>
<reference evidence="4 5" key="1">
    <citation type="submission" date="2015-11" db="EMBL/GenBank/DDBJ databases">
        <title>Description and complete genome sequence of a novel strain predominating in hypersaline microbial mats and representing a new family of the Bacteriodetes phylum.</title>
        <authorList>
            <person name="Spring S."/>
            <person name="Bunk B."/>
            <person name="Sproer C."/>
            <person name="Klenk H.-P."/>
        </authorList>
    </citation>
    <scope>NUCLEOTIDE SEQUENCE [LARGE SCALE GENOMIC DNA]</scope>
    <source>
        <strain evidence="4 5">L21-Spi-D4</strain>
    </source>
</reference>
<dbReference type="Pfam" id="PF01522">
    <property type="entry name" value="Polysacc_deac_1"/>
    <property type="match status" value="1"/>
</dbReference>
<dbReference type="PANTHER" id="PTHR34216:SF3">
    <property type="entry name" value="POLY-BETA-1,6-N-ACETYL-D-GLUCOSAMINE N-DEACETYLASE"/>
    <property type="match status" value="1"/>
</dbReference>
<evidence type="ECO:0000256" key="2">
    <source>
        <dbReference type="ARBA" id="ARBA00022729"/>
    </source>
</evidence>
<dbReference type="EMBL" id="CP013118">
    <property type="protein sequence ID" value="ALO14232.1"/>
    <property type="molecule type" value="Genomic_DNA"/>
</dbReference>
<proteinExistence type="predicted"/>
<keyword evidence="5" id="KW-1185">Reference proteome</keyword>
<sequence length="338" mass="38941">MTNSNRSFVKKIGRHLVFPTIVGLGLERLGSSTSKNQILNLMYHGVYENDGDYFRASHTPVNLFKKQIQYLRKHFDIISVEEAFEYYKKGTPLKRQSVTITFDDGFKNNLETALPILEHYRAPATFYLSGVCLEEMKIHTLWSLLFNALYFFYPNPDLSEFLAPGTHNPKTLFKYLRGNGAAVEKFTDYILQNFDIAEKLNKTPKEGWMLLRKEEVSEMLTSDFVTLGSHGERHLMLSELNEAELNYELTQSQKKLIEICRKPVNTIAFPFGGYNTHVKKMAFETGYDMQLAVNYKNNADHQDQLIMSRYGVPTNTTFASTAFFINQAFRRMGVDLGH</sequence>
<dbReference type="Proteomes" id="UP000064893">
    <property type="component" value="Chromosome"/>
</dbReference>
<dbReference type="GO" id="GO:0005576">
    <property type="term" value="C:extracellular region"/>
    <property type="evidence" value="ECO:0007669"/>
    <property type="project" value="UniProtKB-SubCell"/>
</dbReference>
<dbReference type="InterPro" id="IPR051398">
    <property type="entry name" value="Polysacch_Deacetylase"/>
</dbReference>
<dbReference type="KEGG" id="blq:L21SP5_00556"/>
<dbReference type="GO" id="GO:0016810">
    <property type="term" value="F:hydrolase activity, acting on carbon-nitrogen (but not peptide) bonds"/>
    <property type="evidence" value="ECO:0007669"/>
    <property type="project" value="InterPro"/>
</dbReference>
<evidence type="ECO:0000259" key="3">
    <source>
        <dbReference type="PROSITE" id="PS51677"/>
    </source>
</evidence>
<comment type="subcellular location">
    <subcellularLocation>
        <location evidence="1">Secreted</location>
    </subcellularLocation>
</comment>
<evidence type="ECO:0000313" key="4">
    <source>
        <dbReference type="EMBL" id="ALO14232.1"/>
    </source>
</evidence>
<keyword evidence="2" id="KW-0732">Signal</keyword>
<dbReference type="AlphaFoldDB" id="A0A0S2HW19"/>
<name>A0A0S2HW19_9BACT</name>
<protein>
    <submittedName>
        <fullName evidence="4">Outer membrane N-deacetylase</fullName>
    </submittedName>
</protein>
<dbReference type="InterPro" id="IPR002509">
    <property type="entry name" value="NODB_dom"/>
</dbReference>
<dbReference type="Gene3D" id="3.20.20.370">
    <property type="entry name" value="Glycoside hydrolase/deacetylase"/>
    <property type="match status" value="1"/>
</dbReference>
<dbReference type="CDD" id="cd10918">
    <property type="entry name" value="CE4_NodB_like_5s_6s"/>
    <property type="match status" value="1"/>
</dbReference>
<dbReference type="PANTHER" id="PTHR34216">
    <property type="match status" value="1"/>
</dbReference>
<organism evidence="4 5">
    <name type="scientific">Salinivirga cyanobacteriivorans</name>
    <dbReference type="NCBI Taxonomy" id="1307839"/>
    <lineage>
        <taxon>Bacteria</taxon>
        <taxon>Pseudomonadati</taxon>
        <taxon>Bacteroidota</taxon>
        <taxon>Bacteroidia</taxon>
        <taxon>Bacteroidales</taxon>
        <taxon>Salinivirgaceae</taxon>
        <taxon>Salinivirga</taxon>
    </lineage>
</organism>
<dbReference type="STRING" id="1307839.L21SP5_00556"/>
<dbReference type="GO" id="GO:0005975">
    <property type="term" value="P:carbohydrate metabolic process"/>
    <property type="evidence" value="ECO:0007669"/>
    <property type="project" value="InterPro"/>
</dbReference>
<evidence type="ECO:0000256" key="1">
    <source>
        <dbReference type="ARBA" id="ARBA00004613"/>
    </source>
</evidence>